<name>H5SL34_9CHLR</name>
<evidence type="ECO:0000256" key="8">
    <source>
        <dbReference type="ARBA" id="ARBA00022840"/>
    </source>
</evidence>
<dbReference type="SUPFAM" id="SSF53067">
    <property type="entry name" value="Actin-like ATPase domain"/>
    <property type="match status" value="1"/>
</dbReference>
<dbReference type="EC" id="2.7.1.4" evidence="11"/>
<accession>H5SL34</accession>
<evidence type="ECO:0000256" key="5">
    <source>
        <dbReference type="ARBA" id="ARBA00022741"/>
    </source>
</evidence>
<dbReference type="CDD" id="cd24067">
    <property type="entry name" value="ASKHA_NBD_ROK_BsFRK-like"/>
    <property type="match status" value="1"/>
</dbReference>
<dbReference type="GO" id="GO:0005524">
    <property type="term" value="F:ATP binding"/>
    <property type="evidence" value="ECO:0007669"/>
    <property type="project" value="UniProtKB-KW"/>
</dbReference>
<comment type="similarity">
    <text evidence="2">Belongs to the ROK (NagC/XylR) family.</text>
</comment>
<keyword evidence="4" id="KW-0479">Metal-binding</keyword>
<dbReference type="InterPro" id="IPR043129">
    <property type="entry name" value="ATPase_NBD"/>
</dbReference>
<evidence type="ECO:0000256" key="12">
    <source>
        <dbReference type="ARBA" id="ARBA00048451"/>
    </source>
</evidence>
<keyword evidence="9" id="KW-0460">Magnesium</keyword>
<evidence type="ECO:0000256" key="6">
    <source>
        <dbReference type="ARBA" id="ARBA00022777"/>
    </source>
</evidence>
<evidence type="ECO:0000256" key="10">
    <source>
        <dbReference type="ARBA" id="ARBA00023277"/>
    </source>
</evidence>
<reference evidence="13" key="1">
    <citation type="journal article" date="2005" name="Environ. Microbiol.">
        <title>Genetic and functional properties of uncultivated thermophilic crenarchaeotes from a subsurface gold mine as revealed by analysis of genome fragments.</title>
        <authorList>
            <person name="Nunoura T."/>
            <person name="Hirayama H."/>
            <person name="Takami H."/>
            <person name="Oida H."/>
            <person name="Nishi S."/>
            <person name="Shimamura S."/>
            <person name="Suzuki Y."/>
            <person name="Inagaki F."/>
            <person name="Takai K."/>
            <person name="Nealson K.H."/>
            <person name="Horikoshi K."/>
        </authorList>
    </citation>
    <scope>NUCLEOTIDE SEQUENCE</scope>
</reference>
<proteinExistence type="inferred from homology"/>
<keyword evidence="8" id="KW-0067">ATP-binding</keyword>
<dbReference type="InterPro" id="IPR051804">
    <property type="entry name" value="Carb_Metab_Reg_Kinase/Isom"/>
</dbReference>
<sequence length="307" mass="33395">MNQRDGGKDRFPLYGGIEGGGTKFICLVGSGPENIVAEAHFPTTTPEETLQRVCDFFAPYLDELRGIGLASFGPLDLDPTSPTFGFITTTPKPHWAHINILGILRQKLKIPIGIDTDVAAAAMGEFKWGATQGLEPSLYLTVGTGIGGGLIIDGRPFRGLVNLEMGHIRIPHNLNLDPFHGACPYHEDCFEGLASGPAIQARFGKRAETLPDDHPFWQLEAEYIAHALANYIFTIAPRKIVLGGGVMQRDFLYIKVRSRVQELLHGYLAHETLTHHLETYIVPPALGKRSGALGGIALAMQAEAHAE</sequence>
<dbReference type="PANTHER" id="PTHR42742:SF3">
    <property type="entry name" value="FRUCTOKINASE"/>
    <property type="match status" value="1"/>
</dbReference>
<comment type="catalytic activity">
    <reaction evidence="12">
        <text>D-fructose + ATP = D-fructose 6-phosphate + ADP + H(+)</text>
        <dbReference type="Rhea" id="RHEA:16125"/>
        <dbReference type="ChEBI" id="CHEBI:15378"/>
        <dbReference type="ChEBI" id="CHEBI:30616"/>
        <dbReference type="ChEBI" id="CHEBI:37721"/>
        <dbReference type="ChEBI" id="CHEBI:61527"/>
        <dbReference type="ChEBI" id="CHEBI:456216"/>
        <dbReference type="EC" id="2.7.1.4"/>
    </reaction>
</comment>
<evidence type="ECO:0000313" key="13">
    <source>
        <dbReference type="EMBL" id="BAL56870.1"/>
    </source>
</evidence>
<protein>
    <recommendedName>
        <fullName evidence="11">fructokinase</fullName>
        <ecNumber evidence="11">2.7.1.4</ecNumber>
    </recommendedName>
</protein>
<evidence type="ECO:0000256" key="7">
    <source>
        <dbReference type="ARBA" id="ARBA00022833"/>
    </source>
</evidence>
<dbReference type="Gene3D" id="3.30.420.40">
    <property type="match status" value="2"/>
</dbReference>
<gene>
    <name evidence="13" type="ORF">HGMM_F44F02C11</name>
</gene>
<dbReference type="EMBL" id="AP011760">
    <property type="protein sequence ID" value="BAL56870.1"/>
    <property type="molecule type" value="Genomic_DNA"/>
</dbReference>
<comment type="cofactor">
    <cofactor evidence="1">
        <name>Mg(2+)</name>
        <dbReference type="ChEBI" id="CHEBI:18420"/>
    </cofactor>
</comment>
<keyword evidence="3" id="KW-0808">Transferase</keyword>
<dbReference type="FunFam" id="3.30.420.40:FF:000153">
    <property type="entry name" value="Putative fructokinase"/>
    <property type="match status" value="1"/>
</dbReference>
<evidence type="ECO:0000256" key="4">
    <source>
        <dbReference type="ARBA" id="ARBA00022723"/>
    </source>
</evidence>
<dbReference type="PANTHER" id="PTHR42742">
    <property type="entry name" value="TRANSCRIPTIONAL REPRESSOR MPRA"/>
    <property type="match status" value="1"/>
</dbReference>
<dbReference type="GO" id="GO:0046872">
    <property type="term" value="F:metal ion binding"/>
    <property type="evidence" value="ECO:0007669"/>
    <property type="project" value="UniProtKB-KW"/>
</dbReference>
<keyword evidence="5" id="KW-0547">Nucleotide-binding</keyword>
<reference evidence="13" key="2">
    <citation type="journal article" date="2012" name="PLoS ONE">
        <title>A Deeply Branching Thermophilic Bacterium with an Ancient Acetyl-CoA Pathway Dominates a Subsurface Ecosystem.</title>
        <authorList>
            <person name="Takami H."/>
            <person name="Noguchi H."/>
            <person name="Takaki Y."/>
            <person name="Uchiyama I."/>
            <person name="Toyoda A."/>
            <person name="Nishi S."/>
            <person name="Chee G.-J."/>
            <person name="Arai W."/>
            <person name="Nunoura T."/>
            <person name="Itoh T."/>
            <person name="Hattori M."/>
            <person name="Takai K."/>
        </authorList>
    </citation>
    <scope>NUCLEOTIDE SEQUENCE</scope>
</reference>
<evidence type="ECO:0000256" key="2">
    <source>
        <dbReference type="ARBA" id="ARBA00006479"/>
    </source>
</evidence>
<keyword evidence="6" id="KW-0418">Kinase</keyword>
<keyword evidence="10" id="KW-0119">Carbohydrate metabolism</keyword>
<evidence type="ECO:0000256" key="3">
    <source>
        <dbReference type="ARBA" id="ARBA00022679"/>
    </source>
</evidence>
<dbReference type="GO" id="GO:0008865">
    <property type="term" value="F:fructokinase activity"/>
    <property type="evidence" value="ECO:0007669"/>
    <property type="project" value="UniProtKB-EC"/>
</dbReference>
<evidence type="ECO:0000256" key="11">
    <source>
        <dbReference type="ARBA" id="ARBA00038887"/>
    </source>
</evidence>
<dbReference type="Pfam" id="PF00480">
    <property type="entry name" value="ROK"/>
    <property type="match status" value="1"/>
</dbReference>
<dbReference type="InterPro" id="IPR000600">
    <property type="entry name" value="ROK"/>
</dbReference>
<organism evidence="13">
    <name type="scientific">uncultured Chloroflexota bacterium</name>
    <dbReference type="NCBI Taxonomy" id="166587"/>
    <lineage>
        <taxon>Bacteria</taxon>
        <taxon>Bacillati</taxon>
        <taxon>Chloroflexota</taxon>
        <taxon>environmental samples</taxon>
    </lineage>
</organism>
<keyword evidence="7" id="KW-0862">Zinc</keyword>
<evidence type="ECO:0000256" key="1">
    <source>
        <dbReference type="ARBA" id="ARBA00001946"/>
    </source>
</evidence>
<dbReference type="AlphaFoldDB" id="H5SL34"/>
<evidence type="ECO:0000256" key="9">
    <source>
        <dbReference type="ARBA" id="ARBA00022842"/>
    </source>
</evidence>